<sequence length="107" mass="11553">MKLDLYTKSILTVIAICLTINVLKDFDIIPKTYAKESLKNEPNLLPNKNYGLIPVNADGTIDVNIKSSSEMDVNITGVSTSDELDVNIDEIGGGYVSHGGPISVEID</sequence>
<dbReference type="HOGENOM" id="CLU_2370036_0_0_10"/>
<organism evidence="1 2">
    <name type="scientific">Croceibacter atlanticus (strain ATCC BAA-628 / JCM 21780 / CIP 108009 / IAM 15332 / KCTC 12090 / HTCC2559)</name>
    <dbReference type="NCBI Taxonomy" id="216432"/>
    <lineage>
        <taxon>Bacteria</taxon>
        <taxon>Pseudomonadati</taxon>
        <taxon>Bacteroidota</taxon>
        <taxon>Flavobacteriia</taxon>
        <taxon>Flavobacteriales</taxon>
        <taxon>Flavobacteriaceae</taxon>
        <taxon>Croceibacter</taxon>
    </lineage>
</organism>
<dbReference type="GeneID" id="89451880"/>
<dbReference type="OrthoDB" id="797788at2"/>
<dbReference type="eggNOG" id="ENOG50330HY">
    <property type="taxonomic scope" value="Bacteria"/>
</dbReference>
<dbReference type="Proteomes" id="UP000002297">
    <property type="component" value="Chromosome"/>
</dbReference>
<reference evidence="1 2" key="1">
    <citation type="journal article" date="2010" name="J. Bacteriol.">
        <title>The complete genome sequence of Croceibacter atlanticus HTCC2559T.</title>
        <authorList>
            <person name="Oh H.M."/>
            <person name="Kang I."/>
            <person name="Ferriera S."/>
            <person name="Giovannoni S.J."/>
            <person name="Cho J.C."/>
        </authorList>
    </citation>
    <scope>NUCLEOTIDE SEQUENCE [LARGE SCALE GENOMIC DNA]</scope>
    <source>
        <strain evidence="2">ATCC BAA-628 / HTCC2559 / KCTC 12090</strain>
    </source>
</reference>
<evidence type="ECO:0000313" key="2">
    <source>
        <dbReference type="Proteomes" id="UP000002297"/>
    </source>
</evidence>
<name>A3U4J5_CROAH</name>
<proteinExistence type="predicted"/>
<dbReference type="STRING" id="216432.CA2559_00365"/>
<dbReference type="EMBL" id="CP002046">
    <property type="protein sequence ID" value="EAP87162.1"/>
    <property type="molecule type" value="Genomic_DNA"/>
</dbReference>
<dbReference type="AlphaFoldDB" id="A3U4J5"/>
<gene>
    <name evidence="1" type="ordered locus">CA2559_00365</name>
</gene>
<evidence type="ECO:0000313" key="1">
    <source>
        <dbReference type="EMBL" id="EAP87162.1"/>
    </source>
</evidence>
<dbReference type="RefSeq" id="WP_013185843.1">
    <property type="nucleotide sequence ID" value="NC_014230.1"/>
</dbReference>
<protein>
    <submittedName>
        <fullName evidence="1">Uncharacterized protein</fullName>
    </submittedName>
</protein>
<accession>A3U4J5</accession>
<keyword evidence="2" id="KW-1185">Reference proteome</keyword>
<dbReference type="KEGG" id="cat:CA2559_00365"/>